<reference evidence="9 10" key="1">
    <citation type="submission" date="2020-09" db="EMBL/GenBank/DDBJ databases">
        <title>Bacillus nautilus sp. nov., Chryseoglobus crepusculi sp. nov, and Psychrobacter noctis sp. nov., isolated from deep-sea sponges from the equatorial Atlantic.</title>
        <authorList>
            <person name="Stennett H.L."/>
            <person name="Williams S.E."/>
        </authorList>
    </citation>
    <scope>NUCLEOTIDE SEQUENCE [LARGE SCALE GENOMIC DNA]</scope>
    <source>
        <strain evidence="9 10">28M-24</strain>
    </source>
</reference>
<dbReference type="InterPro" id="IPR011010">
    <property type="entry name" value="DNA_brk_join_enz"/>
</dbReference>
<evidence type="ECO:0000256" key="4">
    <source>
        <dbReference type="ARBA" id="ARBA00023029"/>
    </source>
</evidence>
<gene>
    <name evidence="9" type="ORF">IEG06_03350</name>
</gene>
<evidence type="ECO:0000259" key="7">
    <source>
        <dbReference type="Pfam" id="PF01028"/>
    </source>
</evidence>
<dbReference type="PANTHER" id="PTHR10290:SF3">
    <property type="entry name" value="DNA TOPOISOMERASE 1"/>
    <property type="match status" value="1"/>
</dbReference>
<dbReference type="PRINTS" id="PR00416">
    <property type="entry name" value="EUTPISMRASEI"/>
</dbReference>
<dbReference type="RefSeq" id="WP_191099042.1">
    <property type="nucleotide sequence ID" value="NZ_JACXXF010000001.1"/>
</dbReference>
<evidence type="ECO:0000256" key="1">
    <source>
        <dbReference type="ARBA" id="ARBA00000213"/>
    </source>
</evidence>
<comment type="caution">
    <text evidence="9">The sequence shown here is derived from an EMBL/GenBank/DDBJ whole genome shotgun (WGS) entry which is preliminary data.</text>
</comment>
<organism evidence="9 10">
    <name type="scientific">Olleya marilimosa</name>
    <dbReference type="NCBI Taxonomy" id="272164"/>
    <lineage>
        <taxon>Bacteria</taxon>
        <taxon>Pseudomonadati</taxon>
        <taxon>Bacteroidota</taxon>
        <taxon>Flavobacteriia</taxon>
        <taxon>Flavobacteriales</taxon>
        <taxon>Flavobacteriaceae</taxon>
    </lineage>
</organism>
<dbReference type="Pfam" id="PF21338">
    <property type="entry name" value="Top1B_N_bact"/>
    <property type="match status" value="1"/>
</dbReference>
<proteinExistence type="inferred from homology"/>
<keyword evidence="6" id="KW-0413">Isomerase</keyword>
<evidence type="ECO:0000256" key="6">
    <source>
        <dbReference type="ARBA" id="ARBA00023235"/>
    </source>
</evidence>
<evidence type="ECO:0000256" key="5">
    <source>
        <dbReference type="ARBA" id="ARBA00023125"/>
    </source>
</evidence>
<evidence type="ECO:0000313" key="9">
    <source>
        <dbReference type="EMBL" id="MBD3862474.1"/>
    </source>
</evidence>
<accession>A0ABR8LQG8</accession>
<dbReference type="PROSITE" id="PS52038">
    <property type="entry name" value="TOPO_IB_2"/>
    <property type="match status" value="1"/>
</dbReference>
<evidence type="ECO:0000259" key="8">
    <source>
        <dbReference type="Pfam" id="PF21338"/>
    </source>
</evidence>
<keyword evidence="4" id="KW-0799">Topoisomerase</keyword>
<dbReference type="Gene3D" id="1.10.132.120">
    <property type="match status" value="1"/>
</dbReference>
<evidence type="ECO:0000256" key="3">
    <source>
        <dbReference type="ARBA" id="ARBA00012891"/>
    </source>
</evidence>
<evidence type="ECO:0000256" key="2">
    <source>
        <dbReference type="ARBA" id="ARBA00006645"/>
    </source>
</evidence>
<feature type="domain" description="DNA topoisomerase I catalytic core eukaryotic-type" evidence="7">
    <location>
        <begin position="103"/>
        <end position="320"/>
    </location>
</feature>
<dbReference type="InterPro" id="IPR035447">
    <property type="entry name" value="DNA_topo_I_N_sf"/>
</dbReference>
<keyword evidence="5" id="KW-0238">DNA-binding</keyword>
<dbReference type="PANTHER" id="PTHR10290">
    <property type="entry name" value="DNA TOPOISOMERASE I"/>
    <property type="match status" value="1"/>
</dbReference>
<dbReference type="InterPro" id="IPR001631">
    <property type="entry name" value="TopoI"/>
</dbReference>
<name>A0ABR8LQG8_9FLAO</name>
<comment type="similarity">
    <text evidence="2">Belongs to the type IB topoisomerase family.</text>
</comment>
<dbReference type="Pfam" id="PF01028">
    <property type="entry name" value="Topoisom_I"/>
    <property type="match status" value="1"/>
</dbReference>
<dbReference type="InterPro" id="IPR051062">
    <property type="entry name" value="Topoisomerase_IB"/>
</dbReference>
<dbReference type="InterPro" id="IPR013500">
    <property type="entry name" value="TopoI_cat_euk"/>
</dbReference>
<dbReference type="InterPro" id="IPR014711">
    <property type="entry name" value="TopoI_cat_a-hlx-sub_euk"/>
</dbReference>
<dbReference type="SUPFAM" id="SSF55869">
    <property type="entry name" value="DNA topoisomerase I domain"/>
    <property type="match status" value="1"/>
</dbReference>
<dbReference type="Proteomes" id="UP000627521">
    <property type="component" value="Unassembled WGS sequence"/>
</dbReference>
<dbReference type="EMBL" id="JACXXH010000001">
    <property type="protein sequence ID" value="MBD3862474.1"/>
    <property type="molecule type" value="Genomic_DNA"/>
</dbReference>
<sequence length="358" mass="42361">MKALNKDIYNQILLQPEQVIEEFDLVYTNPSHLKIIRERKDDDFIFKLKNKVIKEEREINRIKQLVIPPAWNNVKISQLKNGHLQVVGRDAKQRKQYRYHPKWNKIRNQTKFYKMYLFGQQLPNIRAQVEADLDQTTWTQTKVLALIVRLMEETHIRIGNAQYAKRNETYGLTTLRSKHVNTFKDKIQFEFIGKKGKAHKVSIRNKKLIKLVNKCEEIPGWELFQYYDDHGEKQKVDSAMLNNYLQDLCGTLFTAKDFRTWAASIICFETLKDLGYTEDPKLNKENILHAMDVTANQLGNTRNVCRKYYIHPAIIKNYEEGTIVNYFESPKIKKQIPSHFTPMESALMRLLKSYQPEF</sequence>
<dbReference type="EC" id="5.6.2.1" evidence="3"/>
<dbReference type="Gene3D" id="3.90.15.10">
    <property type="entry name" value="Topoisomerase I, Chain A, domain 3"/>
    <property type="match status" value="1"/>
</dbReference>
<comment type="catalytic activity">
    <reaction evidence="1">
        <text>ATP-independent breakage of single-stranded DNA, followed by passage and rejoining.</text>
        <dbReference type="EC" id="5.6.2.1"/>
    </reaction>
</comment>
<protein>
    <recommendedName>
        <fullName evidence="3">DNA topoisomerase</fullName>
        <ecNumber evidence="3">5.6.2.1</ecNumber>
    </recommendedName>
</protein>
<evidence type="ECO:0000313" key="10">
    <source>
        <dbReference type="Proteomes" id="UP000627521"/>
    </source>
</evidence>
<keyword evidence="10" id="KW-1185">Reference proteome</keyword>
<dbReference type="InterPro" id="IPR049331">
    <property type="entry name" value="Top1B_N_bact"/>
</dbReference>
<dbReference type="SUPFAM" id="SSF56349">
    <property type="entry name" value="DNA breaking-rejoining enzymes"/>
    <property type="match status" value="1"/>
</dbReference>
<dbReference type="Gene3D" id="3.30.66.10">
    <property type="entry name" value="DNA topoisomerase I domain"/>
    <property type="match status" value="1"/>
</dbReference>
<feature type="domain" description="DNA topoisomerase IB N-terminal" evidence="8">
    <location>
        <begin position="49"/>
        <end position="90"/>
    </location>
</feature>